<dbReference type="PRINTS" id="PR00081">
    <property type="entry name" value="GDHRDH"/>
</dbReference>
<dbReference type="EC" id="1.1.1.298" evidence="4"/>
<dbReference type="EC" id="1.1.1.381" evidence="5"/>
<dbReference type="EMBL" id="SULG01000147">
    <property type="protein sequence ID" value="TLD39999.1"/>
    <property type="molecule type" value="Genomic_DNA"/>
</dbReference>
<reference evidence="12 13" key="1">
    <citation type="submission" date="2019-04" db="EMBL/GenBank/DDBJ databases">
        <title>Genome of a novel bacterium Candidatus Jettenia ecosi reconstructed from metagenome of an anammox bioreactor.</title>
        <authorList>
            <person name="Mardanov A.V."/>
            <person name="Beletsky A.V."/>
            <person name="Ravin N.V."/>
            <person name="Botchkova E.A."/>
            <person name="Litti Y.V."/>
            <person name="Nozhevnikova A.N."/>
        </authorList>
    </citation>
    <scope>NUCLEOTIDE SEQUENCE [LARGE SCALE GENOMIC DNA]</scope>
    <source>
        <strain evidence="12">J2</strain>
    </source>
</reference>
<proteinExistence type="inferred from homology"/>
<dbReference type="AlphaFoldDB" id="A0A533Q7A2"/>
<dbReference type="PIRSF" id="PIRSF000126">
    <property type="entry name" value="11-beta-HSD1"/>
    <property type="match status" value="1"/>
</dbReference>
<evidence type="ECO:0000256" key="5">
    <source>
        <dbReference type="ARBA" id="ARBA00044059"/>
    </source>
</evidence>
<evidence type="ECO:0000313" key="12">
    <source>
        <dbReference type="EMBL" id="TLD39999.1"/>
    </source>
</evidence>
<evidence type="ECO:0000313" key="13">
    <source>
        <dbReference type="Proteomes" id="UP000319783"/>
    </source>
</evidence>
<comment type="caution">
    <text evidence="12">The sequence shown here is derived from an EMBL/GenBank/DDBJ whole genome shotgun (WGS) entry which is preliminary data.</text>
</comment>
<evidence type="ECO:0000256" key="9">
    <source>
        <dbReference type="ARBA" id="ARBA00045650"/>
    </source>
</evidence>
<evidence type="ECO:0000256" key="8">
    <source>
        <dbReference type="ARBA" id="ARBA00044349"/>
    </source>
</evidence>
<gene>
    <name evidence="12" type="ORF">JETT_3732</name>
</gene>
<comment type="catalytic activity">
    <reaction evidence="10">
        <text>3-hydroxypropanoate + NADP(+) = 3-oxopropanoate + NADPH + H(+)</text>
        <dbReference type="Rhea" id="RHEA:26438"/>
        <dbReference type="ChEBI" id="CHEBI:15378"/>
        <dbReference type="ChEBI" id="CHEBI:16510"/>
        <dbReference type="ChEBI" id="CHEBI:33190"/>
        <dbReference type="ChEBI" id="CHEBI:57783"/>
        <dbReference type="ChEBI" id="CHEBI:58349"/>
        <dbReference type="EC" id="1.1.1.298"/>
    </reaction>
</comment>
<organism evidence="12 13">
    <name type="scientific">Candidatus Jettenia ecosi</name>
    <dbReference type="NCBI Taxonomy" id="2494326"/>
    <lineage>
        <taxon>Bacteria</taxon>
        <taxon>Pseudomonadati</taxon>
        <taxon>Planctomycetota</taxon>
        <taxon>Candidatus Brocadiia</taxon>
        <taxon>Candidatus Brocadiales</taxon>
        <taxon>Candidatus Brocadiaceae</taxon>
        <taxon>Candidatus Jettenia</taxon>
    </lineage>
</organism>
<dbReference type="Proteomes" id="UP000319783">
    <property type="component" value="Unassembled WGS sequence"/>
</dbReference>
<dbReference type="PRINTS" id="PR00080">
    <property type="entry name" value="SDRFAMILY"/>
</dbReference>
<dbReference type="CDD" id="cd05233">
    <property type="entry name" value="SDR_c"/>
    <property type="match status" value="1"/>
</dbReference>
<dbReference type="PANTHER" id="PTHR43086">
    <property type="entry name" value="VERY-LONG-CHAIN 3-OXOOACYL-COA REDUCTASE"/>
    <property type="match status" value="1"/>
</dbReference>
<comment type="similarity">
    <text evidence="1 11">Belongs to the short-chain dehydrogenases/reductases (SDR) family.</text>
</comment>
<dbReference type="InterPro" id="IPR020904">
    <property type="entry name" value="Sc_DH/Rdtase_CS"/>
</dbReference>
<keyword evidence="2" id="KW-0560">Oxidoreductase</keyword>
<evidence type="ECO:0000256" key="1">
    <source>
        <dbReference type="ARBA" id="ARBA00006484"/>
    </source>
</evidence>
<dbReference type="SUPFAM" id="SSF51735">
    <property type="entry name" value="NAD(P)-binding Rossmann-fold domains"/>
    <property type="match status" value="1"/>
</dbReference>
<dbReference type="PROSITE" id="PS00061">
    <property type="entry name" value="ADH_SHORT"/>
    <property type="match status" value="1"/>
</dbReference>
<comment type="catalytic activity">
    <reaction evidence="3">
        <text>L-allo-threonine + NADP(+) = aminoacetone + CO2 + NADPH</text>
        <dbReference type="Rhea" id="RHEA:43524"/>
        <dbReference type="ChEBI" id="CHEBI:16526"/>
        <dbReference type="ChEBI" id="CHEBI:57783"/>
        <dbReference type="ChEBI" id="CHEBI:58320"/>
        <dbReference type="ChEBI" id="CHEBI:58349"/>
        <dbReference type="ChEBI" id="CHEBI:58585"/>
        <dbReference type="EC" id="1.1.1.381"/>
    </reaction>
</comment>
<dbReference type="InterPro" id="IPR002347">
    <property type="entry name" value="SDR_fam"/>
</dbReference>
<evidence type="ECO:0000256" key="11">
    <source>
        <dbReference type="RuleBase" id="RU000363"/>
    </source>
</evidence>
<evidence type="ECO:0000256" key="10">
    <source>
        <dbReference type="ARBA" id="ARBA00047274"/>
    </source>
</evidence>
<accession>A0A533Q7A2</accession>
<name>A0A533Q7A2_9BACT</name>
<dbReference type="PANTHER" id="PTHR43086:SF3">
    <property type="entry name" value="NADP-DEPENDENT 3-HYDROXY ACID DEHYDROGENASE YDFG"/>
    <property type="match status" value="1"/>
</dbReference>
<evidence type="ECO:0000256" key="6">
    <source>
        <dbReference type="ARBA" id="ARBA00044065"/>
    </source>
</evidence>
<sequence>MSMYKPGTAFITGASGGIGAAFAHQLAKKKKNLILVDKQKERLAALAATLQHHHFITVEILTADLSNPVDIERVENRIAEIEVLDTLINNAGFGTSDNFVEIGLAKQIDMIHVHIIASVRFCRAALPGMVMRRDGSIINVSSIGAFKPIPGSVTYSATKAYLITFSEALQTELTGTGVRVQALCPGFTNTDFHSTPEFVNFNRSRIPKVFWMSAEEVASKSLKALRKNQGVYIPGLKNRLLVILARITNRFPLVLTWIRKNLSNVTRSHRYDRE</sequence>
<protein>
    <recommendedName>
        <fullName evidence="6">NADP-dependent 3-hydroxy acid dehydrogenase YdfG</fullName>
        <ecNumber evidence="4">1.1.1.298</ecNumber>
        <ecNumber evidence="5">1.1.1.381</ecNumber>
    </recommendedName>
    <alternativeName>
        <fullName evidence="8">L-allo-threonine dehydrogenase</fullName>
    </alternativeName>
    <alternativeName>
        <fullName evidence="7">Malonic semialdehyde reductase</fullName>
    </alternativeName>
</protein>
<evidence type="ECO:0000256" key="4">
    <source>
        <dbReference type="ARBA" id="ARBA00044050"/>
    </source>
</evidence>
<comment type="function">
    <text evidence="9">NADP-dependent dehydrogenase with broad substrate specificity acting on 3-hydroxy acids. Catalyzes the NADP-dependent oxidation of L-allo-threonine to L-2-amino-3-keto-butyrate, which is spontaneously decarboxylated into aminoacetone. Also acts on D-threonine, L-serine, D-serine, D-3-hydroxyisobutyrate, L-3-hydroxyisobutyrate, D-glycerate and L-glycerate. Able to catalyze the reduction of the malonic semialdehyde to 3-hydroxypropionic acid. YdfG is apparently supplementing RutE, the presumed malonic semialdehyde reductase involved in pyrimidine degradation since both are able to detoxify malonic semialdehyde.</text>
</comment>
<evidence type="ECO:0000256" key="3">
    <source>
        <dbReference type="ARBA" id="ARBA00043812"/>
    </source>
</evidence>
<dbReference type="Gene3D" id="3.40.50.720">
    <property type="entry name" value="NAD(P)-binding Rossmann-like Domain"/>
    <property type="match status" value="1"/>
</dbReference>
<dbReference type="InterPro" id="IPR036291">
    <property type="entry name" value="NAD(P)-bd_dom_sf"/>
</dbReference>
<dbReference type="GO" id="GO:0035527">
    <property type="term" value="F:3-hydroxypropionate dehydrogenase (NADP+) activity"/>
    <property type="evidence" value="ECO:0007669"/>
    <property type="project" value="UniProtKB-EC"/>
</dbReference>
<evidence type="ECO:0000256" key="2">
    <source>
        <dbReference type="ARBA" id="ARBA00023002"/>
    </source>
</evidence>
<evidence type="ECO:0000256" key="7">
    <source>
        <dbReference type="ARBA" id="ARBA00044271"/>
    </source>
</evidence>
<dbReference type="Pfam" id="PF00106">
    <property type="entry name" value="adh_short"/>
    <property type="match status" value="1"/>
</dbReference>